<name>A0A172ZJM9_9BACL</name>
<dbReference type="Proteomes" id="UP000078148">
    <property type="component" value="Chromosome"/>
</dbReference>
<dbReference type="RefSeq" id="WP_060535924.1">
    <property type="nucleotide sequence ID" value="NZ_CP013023.1"/>
</dbReference>
<dbReference type="Pfam" id="PF13021">
    <property type="entry name" value="DUF3885"/>
    <property type="match status" value="1"/>
</dbReference>
<evidence type="ECO:0000259" key="1">
    <source>
        <dbReference type="Pfam" id="PF13021"/>
    </source>
</evidence>
<evidence type="ECO:0000313" key="3">
    <source>
        <dbReference type="Proteomes" id="UP000078148"/>
    </source>
</evidence>
<organism evidence="2 3">
    <name type="scientific">Paenibacillus bovis</name>
    <dbReference type="NCBI Taxonomy" id="1616788"/>
    <lineage>
        <taxon>Bacteria</taxon>
        <taxon>Bacillati</taxon>
        <taxon>Bacillota</taxon>
        <taxon>Bacilli</taxon>
        <taxon>Bacillales</taxon>
        <taxon>Paenibacillaceae</taxon>
        <taxon>Paenibacillus</taxon>
    </lineage>
</organism>
<keyword evidence="3" id="KW-1185">Reference proteome</keyword>
<reference evidence="2 3" key="2">
    <citation type="journal article" date="2016" name="Int. J. Syst. Evol. Microbiol.">
        <title>Paenibacillus bovis sp. nov., isolated from raw yak (Bos grunniens) milk.</title>
        <authorList>
            <person name="Gao C."/>
            <person name="Han J."/>
            <person name="Liu Z."/>
            <person name="Xu X."/>
            <person name="Hang F."/>
            <person name="Wu Z."/>
        </authorList>
    </citation>
    <scope>NUCLEOTIDE SEQUENCE [LARGE SCALE GENOMIC DNA]</scope>
    <source>
        <strain evidence="2 3">BD3526</strain>
    </source>
</reference>
<feature type="domain" description="DUF3885" evidence="1">
    <location>
        <begin position="5"/>
        <end position="204"/>
    </location>
</feature>
<reference evidence="3" key="1">
    <citation type="submission" date="2015-10" db="EMBL/GenBank/DDBJ databases">
        <title>Genome of Paenibacillus bovis sp. nov.</title>
        <authorList>
            <person name="Wu Z."/>
            <person name="Gao C."/>
            <person name="Liu Z."/>
            <person name="Zheng H."/>
        </authorList>
    </citation>
    <scope>NUCLEOTIDE SEQUENCE [LARGE SCALE GENOMIC DNA]</scope>
    <source>
        <strain evidence="3">BD3526</strain>
    </source>
</reference>
<protein>
    <recommendedName>
        <fullName evidence="1">DUF3885 domain-containing protein</fullName>
    </recommendedName>
</protein>
<sequence length="213" mass="25043">MSFDIKTYLATYFKNIQIKCPLFYNAPVGIRFELGVPYRGVDDPKYFMTVHLRANLIVEALFDEKDEVIILVQTFKYVEPFVDFQVGDSVFSASYIKGDLEGRVQLYDESPQYDEDDGTLVGYSQTFCIQCLWSEVNNSHLIRAIGNQDFAIQPFIRDDIFLLNPKRHTIWHMYDDRGLDVIANNKSELKSLYTTFNDWILDYDRERIDYLMM</sequence>
<evidence type="ECO:0000313" key="2">
    <source>
        <dbReference type="EMBL" id="ANF97831.1"/>
    </source>
</evidence>
<gene>
    <name evidence="2" type="ORF">AR543_18635</name>
</gene>
<dbReference type="EMBL" id="CP013023">
    <property type="protein sequence ID" value="ANF97831.1"/>
    <property type="molecule type" value="Genomic_DNA"/>
</dbReference>
<proteinExistence type="predicted"/>
<dbReference type="KEGG" id="pbv:AR543_18635"/>
<dbReference type="STRING" id="1616788.AR543_18635"/>
<accession>A0A172ZJM9</accession>
<dbReference type="InterPro" id="IPR024976">
    <property type="entry name" value="DUF3885"/>
</dbReference>
<dbReference type="AlphaFoldDB" id="A0A172ZJM9"/>
<dbReference type="OrthoDB" id="72213at2"/>